<dbReference type="SUPFAM" id="SSF50486">
    <property type="entry name" value="FMT C-terminal domain-like"/>
    <property type="match status" value="1"/>
</dbReference>
<dbReference type="Pfam" id="PF00551">
    <property type="entry name" value="Formyl_trans_N"/>
    <property type="match status" value="1"/>
</dbReference>
<feature type="domain" description="Formyl transferase N-terminal" evidence="6">
    <location>
        <begin position="1"/>
        <end position="180"/>
    </location>
</feature>
<comment type="similarity">
    <text evidence="1 5">Belongs to the Fmt family.</text>
</comment>
<dbReference type="InterPro" id="IPR005794">
    <property type="entry name" value="Fmt"/>
</dbReference>
<dbReference type="Pfam" id="PF02911">
    <property type="entry name" value="Formyl_trans_C"/>
    <property type="match status" value="1"/>
</dbReference>
<evidence type="ECO:0000256" key="1">
    <source>
        <dbReference type="ARBA" id="ARBA00010699"/>
    </source>
</evidence>
<evidence type="ECO:0000313" key="8">
    <source>
        <dbReference type="EMBL" id="ARO87015.1"/>
    </source>
</evidence>
<dbReference type="EMBL" id="CP021106">
    <property type="protein sequence ID" value="ARO87015.1"/>
    <property type="molecule type" value="Genomic_DNA"/>
</dbReference>
<evidence type="ECO:0000259" key="6">
    <source>
        <dbReference type="Pfam" id="PF00551"/>
    </source>
</evidence>
<evidence type="ECO:0000256" key="5">
    <source>
        <dbReference type="HAMAP-Rule" id="MF_00182"/>
    </source>
</evidence>
<protein>
    <recommendedName>
        <fullName evidence="2 5">Methionyl-tRNA formyltransferase</fullName>
        <ecNumber evidence="2 5">2.1.2.9</ecNumber>
    </recommendedName>
</protein>
<comment type="function">
    <text evidence="5">Attaches a formyl group to the free amino group of methionyl-tRNA(fMet). The formyl group appears to play a dual role in the initiator identity of N-formylmethionyl-tRNA by promoting its recognition by IF2 and preventing the misappropriation of this tRNA by the elongation apparatus.</text>
</comment>
<dbReference type="FunFam" id="3.40.50.12230:FF:000001">
    <property type="entry name" value="Methionyl-tRNA formyltransferase"/>
    <property type="match status" value="1"/>
</dbReference>
<keyword evidence="4 5" id="KW-0648">Protein biosynthesis</keyword>
<dbReference type="GO" id="GO:0004479">
    <property type="term" value="F:methionyl-tRNA formyltransferase activity"/>
    <property type="evidence" value="ECO:0007669"/>
    <property type="project" value="UniProtKB-UniRule"/>
</dbReference>
<organism evidence="8 9">
    <name type="scientific">Nitrosospira lacus</name>
    <dbReference type="NCBI Taxonomy" id="1288494"/>
    <lineage>
        <taxon>Bacteria</taxon>
        <taxon>Pseudomonadati</taxon>
        <taxon>Pseudomonadota</taxon>
        <taxon>Betaproteobacteria</taxon>
        <taxon>Nitrosomonadales</taxon>
        <taxon>Nitrosomonadaceae</taxon>
        <taxon>Nitrosospira</taxon>
    </lineage>
</organism>
<evidence type="ECO:0000313" key="9">
    <source>
        <dbReference type="Proteomes" id="UP000012179"/>
    </source>
</evidence>
<feature type="binding site" evidence="5">
    <location>
        <begin position="109"/>
        <end position="112"/>
    </location>
    <ligand>
        <name>(6S)-5,6,7,8-tetrahydrofolate</name>
        <dbReference type="ChEBI" id="CHEBI:57453"/>
    </ligand>
</feature>
<evidence type="ECO:0000256" key="4">
    <source>
        <dbReference type="ARBA" id="ARBA00022917"/>
    </source>
</evidence>
<keyword evidence="3 5" id="KW-0808">Transferase</keyword>
<dbReference type="GO" id="GO:0005829">
    <property type="term" value="C:cytosol"/>
    <property type="evidence" value="ECO:0007669"/>
    <property type="project" value="TreeGrafter"/>
</dbReference>
<keyword evidence="9" id="KW-1185">Reference proteome</keyword>
<dbReference type="PANTHER" id="PTHR11138">
    <property type="entry name" value="METHIONYL-TRNA FORMYLTRANSFERASE"/>
    <property type="match status" value="1"/>
</dbReference>
<dbReference type="PANTHER" id="PTHR11138:SF5">
    <property type="entry name" value="METHIONYL-TRNA FORMYLTRANSFERASE, MITOCHONDRIAL"/>
    <property type="match status" value="1"/>
</dbReference>
<reference evidence="8 9" key="1">
    <citation type="journal article" date="2015" name="Int. J. Syst. Evol. Microbiol.">
        <title>Nitrosospira lacus sp. nov., a psychrotolerant, ammonia-oxidizing bacterium from sandy lake sediment.</title>
        <authorList>
            <person name="Urakawa H."/>
            <person name="Garcia J.C."/>
            <person name="Nielsen J.L."/>
            <person name="Le V.Q."/>
            <person name="Kozlowski J.A."/>
            <person name="Stein L.Y."/>
            <person name="Lim C.K."/>
            <person name="Pommerening-Roser A."/>
            <person name="Martens-Habbena W."/>
            <person name="Stahl D.A."/>
            <person name="Klotz M.G."/>
        </authorList>
    </citation>
    <scope>NUCLEOTIDE SEQUENCE [LARGE SCALE GENOMIC DNA]</scope>
    <source>
        <strain evidence="8 9">APG3</strain>
    </source>
</reference>
<dbReference type="OrthoDB" id="9802815at2"/>
<evidence type="ECO:0000256" key="3">
    <source>
        <dbReference type="ARBA" id="ARBA00022679"/>
    </source>
</evidence>
<comment type="catalytic activity">
    <reaction evidence="5">
        <text>L-methionyl-tRNA(fMet) + (6R)-10-formyltetrahydrofolate = N-formyl-L-methionyl-tRNA(fMet) + (6S)-5,6,7,8-tetrahydrofolate + H(+)</text>
        <dbReference type="Rhea" id="RHEA:24380"/>
        <dbReference type="Rhea" id="RHEA-COMP:9952"/>
        <dbReference type="Rhea" id="RHEA-COMP:9953"/>
        <dbReference type="ChEBI" id="CHEBI:15378"/>
        <dbReference type="ChEBI" id="CHEBI:57453"/>
        <dbReference type="ChEBI" id="CHEBI:78530"/>
        <dbReference type="ChEBI" id="CHEBI:78844"/>
        <dbReference type="ChEBI" id="CHEBI:195366"/>
        <dbReference type="EC" id="2.1.2.9"/>
    </reaction>
</comment>
<feature type="domain" description="Formyl transferase C-terminal" evidence="7">
    <location>
        <begin position="203"/>
        <end position="299"/>
    </location>
</feature>
<dbReference type="Proteomes" id="UP000012179">
    <property type="component" value="Chromosome"/>
</dbReference>
<dbReference type="InterPro" id="IPR036477">
    <property type="entry name" value="Formyl_transf_N_sf"/>
</dbReference>
<dbReference type="EC" id="2.1.2.9" evidence="2 5"/>
<dbReference type="HAMAP" id="MF_00182">
    <property type="entry name" value="Formyl_trans"/>
    <property type="match status" value="1"/>
</dbReference>
<accession>A0A1W6SMK1</accession>
<dbReference type="CDD" id="cd08646">
    <property type="entry name" value="FMT_core_Met-tRNA-FMT_N"/>
    <property type="match status" value="1"/>
</dbReference>
<evidence type="ECO:0000256" key="2">
    <source>
        <dbReference type="ARBA" id="ARBA00012261"/>
    </source>
</evidence>
<dbReference type="InterPro" id="IPR044135">
    <property type="entry name" value="Met-tRNA-FMT_C"/>
</dbReference>
<dbReference type="RefSeq" id="WP_004178232.1">
    <property type="nucleotide sequence ID" value="NZ_CP021106.3"/>
</dbReference>
<name>A0A1W6SMK1_9PROT</name>
<dbReference type="CDD" id="cd08704">
    <property type="entry name" value="Met_tRNA_FMT_C"/>
    <property type="match status" value="1"/>
</dbReference>
<dbReference type="SUPFAM" id="SSF53328">
    <property type="entry name" value="Formyltransferase"/>
    <property type="match status" value="1"/>
</dbReference>
<dbReference type="InterPro" id="IPR005793">
    <property type="entry name" value="Formyl_trans_C"/>
</dbReference>
<dbReference type="NCBIfam" id="TIGR00460">
    <property type="entry name" value="fmt"/>
    <property type="match status" value="1"/>
</dbReference>
<dbReference type="InterPro" id="IPR002376">
    <property type="entry name" value="Formyl_transf_N"/>
</dbReference>
<sequence length="313" mass="33510">MKIIFAGTPPFSVPALEALADAGHEIALVLTQPDRPSGRGMKPAASAIKLLAQQRKLTLLQPYSLKQPELHAQLAAVGADVMVVVAYGLILPPAVLSIPRLGCLNIHASLLPRWRGAAPIQRAILAGDRETGITIIQMDRGMDTGAILLQRSVAITQEDTAQTLHDRLALLGATCIVEALAHLRDYIFFQVPQNEVVASYAPKLEKNEAEIDWQLSAEYIGGVVRAFNPRPGAYSQVRGISMKIWQAKVIPDALGQPGEIVATGRDGIVVACGEGALIVEILQKSDGKKMLAAEFLSGHSLQPGDRFEPKSGS</sequence>
<dbReference type="InterPro" id="IPR011034">
    <property type="entry name" value="Formyl_transferase-like_C_sf"/>
</dbReference>
<dbReference type="InterPro" id="IPR041711">
    <property type="entry name" value="Met-tRNA-FMT_N"/>
</dbReference>
<dbReference type="eggNOG" id="COG0223">
    <property type="taxonomic scope" value="Bacteria"/>
</dbReference>
<proteinExistence type="inferred from homology"/>
<dbReference type="Gene3D" id="3.40.50.12230">
    <property type="match status" value="1"/>
</dbReference>
<evidence type="ECO:0000259" key="7">
    <source>
        <dbReference type="Pfam" id="PF02911"/>
    </source>
</evidence>
<dbReference type="KEGG" id="nlc:EBAPG3_004070"/>
<gene>
    <name evidence="5" type="primary">fmt</name>
    <name evidence="8" type="ORF">EBAPG3_004070</name>
</gene>
<dbReference type="AlphaFoldDB" id="A0A1W6SMK1"/>